<evidence type="ECO:0000259" key="8">
    <source>
        <dbReference type="PROSITE" id="PS51456"/>
    </source>
</evidence>
<dbReference type="SUPFAM" id="SSF52540">
    <property type="entry name" value="P-loop containing nucleoside triphosphate hydrolases"/>
    <property type="match status" value="1"/>
</dbReference>
<dbReference type="PROSITE" id="PS51456">
    <property type="entry name" value="MYOSIN_MOTOR"/>
    <property type="match status" value="1"/>
</dbReference>
<dbReference type="PROSITE" id="PS50096">
    <property type="entry name" value="IQ"/>
    <property type="match status" value="2"/>
</dbReference>
<evidence type="ECO:0000313" key="10">
    <source>
        <dbReference type="Proteomes" id="UP000515159"/>
    </source>
</evidence>
<dbReference type="Pfam" id="PF00063">
    <property type="entry name" value="Myosin_head"/>
    <property type="match status" value="2"/>
</dbReference>
<dbReference type="Gene3D" id="1.10.10.820">
    <property type="match status" value="1"/>
</dbReference>
<dbReference type="PRINTS" id="PR00193">
    <property type="entry name" value="MYOSINHEAVY"/>
</dbReference>
<evidence type="ECO:0000256" key="3">
    <source>
        <dbReference type="ARBA" id="ARBA00022840"/>
    </source>
</evidence>
<dbReference type="Proteomes" id="UP000515159">
    <property type="component" value="Chromosome 8"/>
</dbReference>
<dbReference type="FunFam" id="3.40.850.10:FF:000101">
    <property type="entry name" value="Slow myosin heavy chain 2"/>
    <property type="match status" value="1"/>
</dbReference>
<evidence type="ECO:0000256" key="6">
    <source>
        <dbReference type="ARBA" id="ARBA00023203"/>
    </source>
</evidence>
<dbReference type="SMART" id="SM00242">
    <property type="entry name" value="MYSc"/>
    <property type="match status" value="1"/>
</dbReference>
<dbReference type="CDD" id="cd23767">
    <property type="entry name" value="IQCD"/>
    <property type="match status" value="1"/>
</dbReference>
<comment type="similarity">
    <text evidence="1 7">Belongs to the TRAFAC class myosin-kinesin ATPase superfamily. Myosin family.</text>
</comment>
<dbReference type="Gene3D" id="3.40.850.10">
    <property type="entry name" value="Kinesin motor domain"/>
    <property type="match status" value="2"/>
</dbReference>
<dbReference type="Gene3D" id="1.20.58.530">
    <property type="match status" value="1"/>
</dbReference>
<evidence type="ECO:0000313" key="11">
    <source>
        <dbReference type="RefSeq" id="XP_033811488.1"/>
    </source>
</evidence>
<dbReference type="GO" id="GO:0006897">
    <property type="term" value="P:endocytosis"/>
    <property type="evidence" value="ECO:0007669"/>
    <property type="project" value="TreeGrafter"/>
</dbReference>
<protein>
    <submittedName>
        <fullName evidence="11">Unconventional myosin-Ih isoform X4</fullName>
    </submittedName>
</protein>
<dbReference type="CTD" id="283446"/>
<keyword evidence="2 7" id="KW-0547">Nucleotide-binding</keyword>
<dbReference type="InterPro" id="IPR001609">
    <property type="entry name" value="Myosin_head_motor_dom-like"/>
</dbReference>
<dbReference type="InterPro" id="IPR010926">
    <property type="entry name" value="Myosin_TH1"/>
</dbReference>
<dbReference type="Gene3D" id="1.20.5.190">
    <property type="match status" value="1"/>
</dbReference>
<dbReference type="GeneID" id="117365312"/>
<dbReference type="PROSITE" id="PS51757">
    <property type="entry name" value="TH1"/>
    <property type="match status" value="1"/>
</dbReference>
<dbReference type="RefSeq" id="XP_033811488.1">
    <property type="nucleotide sequence ID" value="XM_033955597.1"/>
</dbReference>
<dbReference type="GO" id="GO:0030048">
    <property type="term" value="P:actin filament-based movement"/>
    <property type="evidence" value="ECO:0007669"/>
    <property type="project" value="TreeGrafter"/>
</dbReference>
<dbReference type="GO" id="GO:0051015">
    <property type="term" value="F:actin filament binding"/>
    <property type="evidence" value="ECO:0007669"/>
    <property type="project" value="TreeGrafter"/>
</dbReference>
<evidence type="ECO:0000256" key="4">
    <source>
        <dbReference type="ARBA" id="ARBA00023123"/>
    </source>
</evidence>
<dbReference type="GO" id="GO:0005524">
    <property type="term" value="F:ATP binding"/>
    <property type="evidence" value="ECO:0007669"/>
    <property type="project" value="UniProtKB-UniRule"/>
</dbReference>
<dbReference type="PANTHER" id="PTHR13140">
    <property type="entry name" value="MYOSIN"/>
    <property type="match status" value="1"/>
</dbReference>
<dbReference type="Pfam" id="PF06017">
    <property type="entry name" value="Myosin_TH1"/>
    <property type="match status" value="1"/>
</dbReference>
<accession>A0A6P8S2A9</accession>
<dbReference type="GO" id="GO:0005737">
    <property type="term" value="C:cytoplasm"/>
    <property type="evidence" value="ECO:0007669"/>
    <property type="project" value="TreeGrafter"/>
</dbReference>
<keyword evidence="4 7" id="KW-0518">Myosin</keyword>
<proteinExistence type="inferred from homology"/>
<dbReference type="Gene3D" id="6.20.240.20">
    <property type="match status" value="1"/>
</dbReference>
<dbReference type="GO" id="GO:0005886">
    <property type="term" value="C:plasma membrane"/>
    <property type="evidence" value="ECO:0007669"/>
    <property type="project" value="TreeGrafter"/>
</dbReference>
<keyword evidence="6 7" id="KW-0009">Actin-binding</keyword>
<reference evidence="11" key="1">
    <citation type="submission" date="2025-08" db="UniProtKB">
        <authorList>
            <consortium name="RefSeq"/>
        </authorList>
    </citation>
    <scope>IDENTIFICATION</scope>
</reference>
<sequence>MEGALPARERVGVQDFVLLDSFTSETAFLDNLRKRFREHLIYTYIGTLLVSVNPYKELDIYSVKQMELYQGVNLFELPPHIYAIADNAYRVMCTERNNHFILISGESGAGKTETSKKILQYLAMTCPTTDRLQTVRDRLLLSNPVLEAFGNAKTLRNDNSSRFGKYMDIQFDFKGAPAGGHILSFLIEKSRVVHQNKGERNFHIFYQLLEGAEDELIRWLGLERNAQKYSYLMQGKCAKVSSINDKNDWKTVRKAFSVINFTDADIEHLFGIIASVLYLGNIQYEEDHRGHAIITDGAQIRWISKLLGVPLSILQEALTHKKIEARSEELLSPLNIELSFYARDAVAKAIYGRTFNWLVNKINGSLANTEPPRKTVIGLLDIYGFEVFETNGRKLADQKARKTIDWVDFRLLHYAGEVTYCTIGFLEKNNDLLYRNLKEVLVKSKNYIIRDCFHASELDNRKRPETVTTQFKHSLASLMEILMSKEPSYIRCIKPNDAKESGKFDDVLVRHQVKYMGLMEHLRVRRAGFAYRRKYEVFLDRYKSLCADTWPKWHGPAIKGVEILMKSLGYKPDEYELGRTKLFIRFPRTLFAIVDAFELRKHQLVSRIQAKYKGCLGHREFQKQKKAAVKIEACWRGALARKEAKKRTWAAQTIRKWGSAFTQFLTGFINRNNPIGPENSDFIKLMQYNYLTKLKEHVPKSVLDKSWLSPPASLQTTSEMLRKMCTRNLVRKYCRSITPQKTVQMQQKTVASEIFKGKKDGYLQSVNKPFVETRLNEQDINPKALQLIRNERIKYCTPVTKYDRNGFKPRQRQLVMTESAVYMVELAKIKQRIEYATLKGISVSNLNDEILVIHVPTDDNRQKGDAVLRCEHIFEAVTKLSMLANRQNSVNIIQGSLQFQFKGREGTIVFSSGQEPQVFKSKNGHLAVVSASIKS</sequence>
<organism evidence="10 11">
    <name type="scientific">Geotrypetes seraphini</name>
    <name type="common">Gaboon caecilian</name>
    <name type="synonym">Caecilia seraphini</name>
    <dbReference type="NCBI Taxonomy" id="260995"/>
    <lineage>
        <taxon>Eukaryota</taxon>
        <taxon>Metazoa</taxon>
        <taxon>Chordata</taxon>
        <taxon>Craniata</taxon>
        <taxon>Vertebrata</taxon>
        <taxon>Euteleostomi</taxon>
        <taxon>Amphibia</taxon>
        <taxon>Gymnophiona</taxon>
        <taxon>Geotrypetes</taxon>
    </lineage>
</organism>
<name>A0A6P8S2A9_GEOSA</name>
<dbReference type="GO" id="GO:0016459">
    <property type="term" value="C:myosin complex"/>
    <property type="evidence" value="ECO:0007669"/>
    <property type="project" value="UniProtKB-KW"/>
</dbReference>
<evidence type="ECO:0000256" key="7">
    <source>
        <dbReference type="PROSITE-ProRule" id="PRU00782"/>
    </source>
</evidence>
<dbReference type="InterPro" id="IPR036961">
    <property type="entry name" value="Kinesin_motor_dom_sf"/>
</dbReference>
<keyword evidence="3 7" id="KW-0067">ATP-binding</keyword>
<keyword evidence="10" id="KW-1185">Reference proteome</keyword>
<evidence type="ECO:0000256" key="2">
    <source>
        <dbReference type="ARBA" id="ARBA00022741"/>
    </source>
</evidence>
<dbReference type="InterPro" id="IPR027417">
    <property type="entry name" value="P-loop_NTPase"/>
</dbReference>
<evidence type="ECO:0000256" key="5">
    <source>
        <dbReference type="ARBA" id="ARBA00023175"/>
    </source>
</evidence>
<feature type="domain" description="TH1" evidence="9">
    <location>
        <begin position="759"/>
        <end position="932"/>
    </location>
</feature>
<dbReference type="GO" id="GO:0005902">
    <property type="term" value="C:microvillus"/>
    <property type="evidence" value="ECO:0007669"/>
    <property type="project" value="TreeGrafter"/>
</dbReference>
<dbReference type="FunFam" id="1.10.10.820:FF:000001">
    <property type="entry name" value="Myosin heavy chain"/>
    <property type="match status" value="1"/>
</dbReference>
<dbReference type="AlphaFoldDB" id="A0A6P8S2A9"/>
<dbReference type="PANTHER" id="PTHR13140:SF353">
    <property type="entry name" value="UNCONVENTIONAL MYOSIN-IH"/>
    <property type="match status" value="1"/>
</dbReference>
<dbReference type="SMART" id="SM00015">
    <property type="entry name" value="IQ"/>
    <property type="match status" value="2"/>
</dbReference>
<dbReference type="GO" id="GO:0007015">
    <property type="term" value="P:actin filament organization"/>
    <property type="evidence" value="ECO:0007669"/>
    <property type="project" value="TreeGrafter"/>
</dbReference>
<gene>
    <name evidence="11" type="primary">MYO1H</name>
</gene>
<evidence type="ECO:0000256" key="1">
    <source>
        <dbReference type="ARBA" id="ARBA00008314"/>
    </source>
</evidence>
<dbReference type="Gene3D" id="1.20.120.720">
    <property type="entry name" value="Myosin VI head, motor domain, U50 subdomain"/>
    <property type="match status" value="1"/>
</dbReference>
<feature type="region of interest" description="Actin-binding" evidence="7">
    <location>
        <begin position="475"/>
        <end position="497"/>
    </location>
</feature>
<dbReference type="InterPro" id="IPR000048">
    <property type="entry name" value="IQ_motif_EF-hand-BS"/>
</dbReference>
<feature type="domain" description="Myosin motor" evidence="8">
    <location>
        <begin position="12"/>
        <end position="598"/>
    </location>
</feature>
<dbReference type="GO" id="GO:0000146">
    <property type="term" value="F:microfilament motor activity"/>
    <property type="evidence" value="ECO:0007669"/>
    <property type="project" value="TreeGrafter"/>
</dbReference>
<evidence type="ECO:0000259" key="9">
    <source>
        <dbReference type="PROSITE" id="PS51757"/>
    </source>
</evidence>
<feature type="binding site" evidence="7">
    <location>
        <begin position="105"/>
        <end position="112"/>
    </location>
    <ligand>
        <name>ATP</name>
        <dbReference type="ChEBI" id="CHEBI:30616"/>
    </ligand>
</feature>
<keyword evidence="5 7" id="KW-0505">Motor protein</keyword>